<evidence type="ECO:0000313" key="1">
    <source>
        <dbReference type="EMBL" id="PNG27406.1"/>
    </source>
</evidence>
<comment type="caution">
    <text evidence="1">The sequence shown here is derived from an EMBL/GenBank/DDBJ whole genome shotgun (WGS) entry which is preliminary data.</text>
</comment>
<protein>
    <submittedName>
        <fullName evidence="1">Uncharacterized protein</fullName>
    </submittedName>
</protein>
<sequence>MTVPSFILKKLLTKMDRLQFLYDAGLIAPGSAECLDLFALKELQTQLLETADFVKSWNSGTFLQANGTQH</sequence>
<name>A0A2J7TKV9_METSI</name>
<accession>A0A2J7TKV9</accession>
<organism evidence="1 2">
    <name type="scientific">Methylocella silvestris</name>
    <dbReference type="NCBI Taxonomy" id="199596"/>
    <lineage>
        <taxon>Bacteria</taxon>
        <taxon>Pseudomonadati</taxon>
        <taxon>Pseudomonadota</taxon>
        <taxon>Alphaproteobacteria</taxon>
        <taxon>Hyphomicrobiales</taxon>
        <taxon>Beijerinckiaceae</taxon>
        <taxon>Methylocella</taxon>
    </lineage>
</organism>
<dbReference type="Proteomes" id="UP000236286">
    <property type="component" value="Unassembled WGS sequence"/>
</dbReference>
<gene>
    <name evidence="1" type="ORF">CR492_00175</name>
</gene>
<dbReference type="EMBL" id="PDZR01000001">
    <property type="protein sequence ID" value="PNG27406.1"/>
    <property type="molecule type" value="Genomic_DNA"/>
</dbReference>
<reference evidence="1 2" key="1">
    <citation type="submission" date="2017-10" db="EMBL/GenBank/DDBJ databases">
        <title>Genome announcement of Methylocella silvestris TVC from permafrost.</title>
        <authorList>
            <person name="Wang J."/>
            <person name="Geng K."/>
            <person name="Ul-Haque F."/>
            <person name="Crombie A.T."/>
            <person name="Street L.E."/>
            <person name="Wookey P.A."/>
            <person name="Murrell J.C."/>
            <person name="Pratscher J."/>
        </authorList>
    </citation>
    <scope>NUCLEOTIDE SEQUENCE [LARGE SCALE GENOMIC DNA]</scope>
    <source>
        <strain evidence="1 2">TVC</strain>
    </source>
</reference>
<evidence type="ECO:0000313" key="2">
    <source>
        <dbReference type="Proteomes" id="UP000236286"/>
    </source>
</evidence>
<dbReference type="AlphaFoldDB" id="A0A2J7TKV9"/>
<proteinExistence type="predicted"/>